<keyword evidence="8 10" id="KW-0472">Membrane</keyword>
<evidence type="ECO:0000313" key="14">
    <source>
        <dbReference type="Proteomes" id="UP000778578"/>
    </source>
</evidence>
<organism evidence="13 14">
    <name type="scientific">Actinacidiphila acidipaludis</name>
    <dbReference type="NCBI Taxonomy" id="2873382"/>
    <lineage>
        <taxon>Bacteria</taxon>
        <taxon>Bacillati</taxon>
        <taxon>Actinomycetota</taxon>
        <taxon>Actinomycetes</taxon>
        <taxon>Kitasatosporales</taxon>
        <taxon>Streptomycetaceae</taxon>
        <taxon>Actinacidiphila</taxon>
    </lineage>
</organism>
<evidence type="ECO:0000256" key="4">
    <source>
        <dbReference type="ARBA" id="ARBA00022692"/>
    </source>
</evidence>
<comment type="subcellular location">
    <subcellularLocation>
        <location evidence="1 10">Cell membrane</location>
        <topology evidence="1 10">Multi-pass membrane protein</topology>
    </subcellularLocation>
</comment>
<dbReference type="Gene3D" id="6.10.140.1330">
    <property type="match status" value="1"/>
</dbReference>
<dbReference type="NCBIfam" id="TIGR00831">
    <property type="entry name" value="a_cpa1"/>
    <property type="match status" value="1"/>
</dbReference>
<evidence type="ECO:0000259" key="12">
    <source>
        <dbReference type="Pfam" id="PF00999"/>
    </source>
</evidence>
<evidence type="ECO:0000256" key="6">
    <source>
        <dbReference type="ARBA" id="ARBA00023053"/>
    </source>
</evidence>
<protein>
    <submittedName>
        <fullName evidence="13">Na+/H+ antiporter</fullName>
    </submittedName>
</protein>
<keyword evidence="7 10" id="KW-0406">Ion transport</keyword>
<feature type="transmembrane region" description="Helical" evidence="10">
    <location>
        <begin position="176"/>
        <end position="200"/>
    </location>
</feature>
<feature type="transmembrane region" description="Helical" evidence="10">
    <location>
        <begin position="377"/>
        <end position="394"/>
    </location>
</feature>
<name>A0ABS7QB53_9ACTN</name>
<evidence type="ECO:0000256" key="3">
    <source>
        <dbReference type="ARBA" id="ARBA00022475"/>
    </source>
</evidence>
<feature type="transmembrane region" description="Helical" evidence="10">
    <location>
        <begin position="78"/>
        <end position="102"/>
    </location>
</feature>
<dbReference type="RefSeq" id="WP_222963921.1">
    <property type="nucleotide sequence ID" value="NZ_JAINZZ010000022.1"/>
</dbReference>
<comment type="function">
    <text evidence="10">Na(+)/H(+) antiporter that extrudes sodium in exchange for external protons.</text>
</comment>
<feature type="domain" description="Cation/H+ exchanger transmembrane" evidence="12">
    <location>
        <begin position="13"/>
        <end position="401"/>
    </location>
</feature>
<keyword evidence="10" id="KW-0050">Antiport</keyword>
<dbReference type="InterPro" id="IPR006153">
    <property type="entry name" value="Cation/H_exchanger_TM"/>
</dbReference>
<evidence type="ECO:0000256" key="2">
    <source>
        <dbReference type="ARBA" id="ARBA00022448"/>
    </source>
</evidence>
<feature type="compositionally biased region" description="Basic and acidic residues" evidence="11">
    <location>
        <begin position="520"/>
        <end position="529"/>
    </location>
</feature>
<feature type="transmembrane region" description="Helical" evidence="10">
    <location>
        <begin position="231"/>
        <end position="249"/>
    </location>
</feature>
<dbReference type="PANTHER" id="PTHR10110:SF86">
    <property type="entry name" value="SODIUM_HYDROGEN EXCHANGER 7"/>
    <property type="match status" value="1"/>
</dbReference>
<feature type="transmembrane region" description="Helical" evidence="10">
    <location>
        <begin position="47"/>
        <end position="66"/>
    </location>
</feature>
<dbReference type="PANTHER" id="PTHR10110">
    <property type="entry name" value="SODIUM/HYDROGEN EXCHANGER"/>
    <property type="match status" value="1"/>
</dbReference>
<evidence type="ECO:0000256" key="1">
    <source>
        <dbReference type="ARBA" id="ARBA00004651"/>
    </source>
</evidence>
<evidence type="ECO:0000256" key="8">
    <source>
        <dbReference type="ARBA" id="ARBA00023136"/>
    </source>
</evidence>
<dbReference type="InterPro" id="IPR004705">
    <property type="entry name" value="Cation/H_exchanger_CPA1_bac"/>
</dbReference>
<feature type="transmembrane region" description="Helical" evidence="10">
    <location>
        <begin position="344"/>
        <end position="365"/>
    </location>
</feature>
<gene>
    <name evidence="13" type="ORF">K7862_18820</name>
</gene>
<keyword evidence="6 10" id="KW-0915">Sodium</keyword>
<keyword evidence="5 10" id="KW-1133">Transmembrane helix</keyword>
<dbReference type="Pfam" id="PF00999">
    <property type="entry name" value="Na_H_Exchanger"/>
    <property type="match status" value="1"/>
</dbReference>
<evidence type="ECO:0000256" key="10">
    <source>
        <dbReference type="RuleBase" id="RU366002"/>
    </source>
</evidence>
<evidence type="ECO:0000256" key="11">
    <source>
        <dbReference type="SAM" id="MobiDB-lite"/>
    </source>
</evidence>
<feature type="transmembrane region" description="Helical" evidence="10">
    <location>
        <begin position="302"/>
        <end position="323"/>
    </location>
</feature>
<dbReference type="Proteomes" id="UP000778578">
    <property type="component" value="Unassembled WGS sequence"/>
</dbReference>
<keyword evidence="9 10" id="KW-0739">Sodium transport</keyword>
<comment type="caution">
    <text evidence="10">Lacks conserved residue(s) required for the propagation of feature annotation.</text>
</comment>
<comment type="caution">
    <text evidence="13">The sequence shown here is derived from an EMBL/GenBank/DDBJ whole genome shotgun (WGS) entry which is preliminary data.</text>
</comment>
<keyword evidence="2 10" id="KW-0813">Transport</keyword>
<feature type="transmembrane region" description="Helical" evidence="10">
    <location>
        <begin position="261"/>
        <end position="282"/>
    </location>
</feature>
<evidence type="ECO:0000256" key="5">
    <source>
        <dbReference type="ARBA" id="ARBA00022989"/>
    </source>
</evidence>
<evidence type="ECO:0000313" key="13">
    <source>
        <dbReference type="EMBL" id="MBY8879675.1"/>
    </source>
</evidence>
<accession>A0ABS7QB53</accession>
<feature type="region of interest" description="Disordered" evidence="11">
    <location>
        <begin position="520"/>
        <end position="544"/>
    </location>
</feature>
<keyword evidence="14" id="KW-1185">Reference proteome</keyword>
<keyword evidence="3 10" id="KW-1003">Cell membrane</keyword>
<keyword evidence="4 10" id="KW-0812">Transmembrane</keyword>
<proteinExistence type="inferred from homology"/>
<feature type="transmembrane region" description="Helical" evidence="10">
    <location>
        <begin position="108"/>
        <end position="131"/>
    </location>
</feature>
<evidence type="ECO:0000256" key="9">
    <source>
        <dbReference type="ARBA" id="ARBA00023201"/>
    </source>
</evidence>
<evidence type="ECO:0000256" key="7">
    <source>
        <dbReference type="ARBA" id="ARBA00023065"/>
    </source>
</evidence>
<dbReference type="EMBL" id="JAINZZ010000022">
    <property type="protein sequence ID" value="MBY8879675.1"/>
    <property type="molecule type" value="Genomic_DNA"/>
</dbReference>
<sequence length="544" mass="58901">MTSLEVISLLLAAVLFLTWLARAVKVTEPVVLLLGGVLLGLIPQLRGIHLPATVVLLIFLPPLLYVESLSISLRQMVANLRVIVIMSVGLVLLTAVTVASVTHSFGTAWPIAFVLGAVVAPTDATAVTTVARGLPRRTLTTLKAESLVNDGTALVIFALAVDVATSAQHFTWGHAVWRFVVSYAGGIAIGAVVGWVVMFLRRHVRDTQIESGLSVFTPFAAYLPAEKAGVSGVLAVVVAGLTVSWASPLMIPAGSRVPTMAFWRVTTFLLNGALFVLVGLQLPNAVSTLTSLRIDRAVALTLAVSATVILTRLAYVITVPYAVRALDRRPRQRLRRRTLRERIPAAWGGVRGAISLAAALAVPVTTEQGAALTDRDVIVFVTAGVITITLVLQGETMPWVIRRMHFPVETNAGAEEVLARRRVDQKALAELPGEAEKLGSSRELTRRVERELTENVRNLRRGGFFATYRAEYSLRRALLDVKRVALVELRDTRVIDDTVLRRVQESLDVEETRLELAKRAAHTSDDACRRAVAAGGREPSDESS</sequence>
<reference evidence="13 14" key="1">
    <citation type="submission" date="2021-08" db="EMBL/GenBank/DDBJ databases">
        <title>WGS of actinomycetes from Thailand.</title>
        <authorList>
            <person name="Thawai C."/>
        </authorList>
    </citation>
    <scope>NUCLEOTIDE SEQUENCE [LARGE SCALE GENOMIC DNA]</scope>
    <source>
        <strain evidence="13 14">PLK6-54</strain>
    </source>
</reference>
<dbReference type="InterPro" id="IPR018422">
    <property type="entry name" value="Cation/H_exchanger_CPA1"/>
</dbReference>
<comment type="similarity">
    <text evidence="10">Belongs to the monovalent cation:proton antiporter 1 (CPA1) transporter (TC 2.A.36) family.</text>
</comment>